<reference evidence="10" key="1">
    <citation type="submission" date="2022-08" db="UniProtKB">
        <authorList>
            <consortium name="EnsemblMetazoa"/>
        </authorList>
    </citation>
    <scope>IDENTIFICATION</scope>
    <source>
        <strain evidence="10">05x7-T-G4-1.051#20</strain>
    </source>
</reference>
<feature type="chain" id="PRO_5042431166" description="Peptidylglycine monooxygenase" evidence="7">
    <location>
        <begin position="21"/>
        <end position="321"/>
    </location>
</feature>
<feature type="domain" description="Copper type II ascorbate-dependent monooxygenase C-terminal" evidence="9">
    <location>
        <begin position="178"/>
        <end position="316"/>
    </location>
</feature>
<keyword evidence="4" id="KW-0503">Monooxygenase</keyword>
<keyword evidence="6" id="KW-0325">Glycoprotein</keyword>
<dbReference type="Pfam" id="PF01082">
    <property type="entry name" value="Cu2_monooxygen"/>
    <property type="match status" value="1"/>
</dbReference>
<dbReference type="OrthoDB" id="10003276at2759"/>
<dbReference type="Gene3D" id="2.60.120.310">
    <property type="entry name" value="Copper type II, ascorbate-dependent monooxygenase, N-terminal domain"/>
    <property type="match status" value="1"/>
</dbReference>
<evidence type="ECO:0000256" key="7">
    <source>
        <dbReference type="SAM" id="SignalP"/>
    </source>
</evidence>
<sequence length="321" mass="36209">MERLLVVVVFVVKSIVETWASCPVVHQADIRVLEVRLQPHPVPQQQTTYVCQQFQVPDLETYHAVAFEPLIGNEDAVHHMLLFGCDHDLGTEDIHACGGLDTSCSAWLSQYSLGVRGPICLPNDVGARFGKDSFTKLLLQVHWNNKNLAANITDDSGFRIYYTTRLRQHDLGNVQIGQNQIAIQPLSETTIKGSCSSSCTRMLPHSIYLTRTYIHMHYLGINGRLEVYRNGSLKTLVAKDADYVYDTSPIHEHGTPVEILPGEEIKLTCTFNSRDGHRKKDNMVYFGEGSEAEMCYAFVSYFPRIRGFDQCIQMGHIDINC</sequence>
<dbReference type="InterPro" id="IPR024548">
    <property type="entry name" value="Cu2_monoox_C"/>
</dbReference>
<dbReference type="Pfam" id="PF03712">
    <property type="entry name" value="Cu2_monoox_C"/>
    <property type="match status" value="1"/>
</dbReference>
<feature type="domain" description="Copper type II ascorbate-dependent monooxygenase N-terminal" evidence="8">
    <location>
        <begin position="34"/>
        <end position="148"/>
    </location>
</feature>
<evidence type="ECO:0000256" key="6">
    <source>
        <dbReference type="ARBA" id="ARBA00023180"/>
    </source>
</evidence>
<dbReference type="SUPFAM" id="SSF49742">
    <property type="entry name" value="PHM/PNGase F"/>
    <property type="match status" value="2"/>
</dbReference>
<dbReference type="InterPro" id="IPR020611">
    <property type="entry name" value="Cu2_ascorb_mOase_CS-1"/>
</dbReference>
<dbReference type="OMA" id="NDETIVH"/>
<evidence type="ECO:0008006" key="12">
    <source>
        <dbReference type="Google" id="ProtNLM"/>
    </source>
</evidence>
<keyword evidence="5" id="KW-1015">Disulfide bond</keyword>
<dbReference type="Gene3D" id="2.60.120.230">
    <property type="match status" value="1"/>
</dbReference>
<dbReference type="EnsemblMetazoa" id="G20682.4">
    <property type="protein sequence ID" value="G20682.4:cds"/>
    <property type="gene ID" value="G20682"/>
</dbReference>
<evidence type="ECO:0000256" key="5">
    <source>
        <dbReference type="ARBA" id="ARBA00023157"/>
    </source>
</evidence>
<dbReference type="GeneID" id="105343978"/>
<keyword evidence="11" id="KW-1185">Reference proteome</keyword>
<dbReference type="PROSITE" id="PS00084">
    <property type="entry name" value="CU2_MONOOXYGENASE_1"/>
    <property type="match status" value="1"/>
</dbReference>
<dbReference type="InterPro" id="IPR008977">
    <property type="entry name" value="PHM/PNGase_F_dom_sf"/>
</dbReference>
<dbReference type="InterPro" id="IPR036939">
    <property type="entry name" value="Cu2_ascorb_mOase_N_sf"/>
</dbReference>
<proteinExistence type="predicted"/>
<evidence type="ECO:0000259" key="8">
    <source>
        <dbReference type="Pfam" id="PF01082"/>
    </source>
</evidence>
<dbReference type="InterPro" id="IPR014784">
    <property type="entry name" value="Cu2_ascorb_mOase-like_C"/>
</dbReference>
<dbReference type="PANTHER" id="PTHR10157">
    <property type="entry name" value="DOPAMINE BETA HYDROXYLASE RELATED"/>
    <property type="match status" value="1"/>
</dbReference>
<dbReference type="GO" id="GO:0004500">
    <property type="term" value="F:dopamine beta-monooxygenase activity"/>
    <property type="evidence" value="ECO:0007669"/>
    <property type="project" value="InterPro"/>
</dbReference>
<keyword evidence="1" id="KW-0479">Metal-binding</keyword>
<evidence type="ECO:0000256" key="3">
    <source>
        <dbReference type="ARBA" id="ARBA00023008"/>
    </source>
</evidence>
<organism evidence="10 11">
    <name type="scientific">Magallana gigas</name>
    <name type="common">Pacific oyster</name>
    <name type="synonym">Crassostrea gigas</name>
    <dbReference type="NCBI Taxonomy" id="29159"/>
    <lineage>
        <taxon>Eukaryota</taxon>
        <taxon>Metazoa</taxon>
        <taxon>Spiralia</taxon>
        <taxon>Lophotrochozoa</taxon>
        <taxon>Mollusca</taxon>
        <taxon>Bivalvia</taxon>
        <taxon>Autobranchia</taxon>
        <taxon>Pteriomorphia</taxon>
        <taxon>Ostreida</taxon>
        <taxon>Ostreoidea</taxon>
        <taxon>Ostreidae</taxon>
        <taxon>Magallana</taxon>
    </lineage>
</organism>
<keyword evidence="7" id="KW-0732">Signal</keyword>
<name>A0A8W8JX47_MAGGI</name>
<dbReference type="InterPro" id="IPR000945">
    <property type="entry name" value="DBH-like"/>
</dbReference>
<dbReference type="Proteomes" id="UP000005408">
    <property type="component" value="Unassembled WGS sequence"/>
</dbReference>
<dbReference type="GO" id="GO:0005507">
    <property type="term" value="F:copper ion binding"/>
    <property type="evidence" value="ECO:0007669"/>
    <property type="project" value="InterPro"/>
</dbReference>
<dbReference type="KEGG" id="crg:105343978"/>
<dbReference type="RefSeq" id="XP_011449823.2">
    <property type="nucleotide sequence ID" value="XM_011451521.4"/>
</dbReference>
<keyword evidence="2" id="KW-0560">Oxidoreductase</keyword>
<evidence type="ECO:0000256" key="2">
    <source>
        <dbReference type="ARBA" id="ARBA00023002"/>
    </source>
</evidence>
<dbReference type="AlphaFoldDB" id="A0A8W8JX47"/>
<evidence type="ECO:0000256" key="1">
    <source>
        <dbReference type="ARBA" id="ARBA00022723"/>
    </source>
</evidence>
<protein>
    <recommendedName>
        <fullName evidence="12">Peptidylglycine monooxygenase</fullName>
    </recommendedName>
</protein>
<accession>A0A8W8JX47</accession>
<evidence type="ECO:0000256" key="4">
    <source>
        <dbReference type="ARBA" id="ARBA00023033"/>
    </source>
</evidence>
<dbReference type="EnsemblMetazoa" id="G20682.8">
    <property type="protein sequence ID" value="G20682.8:cds"/>
    <property type="gene ID" value="G20682"/>
</dbReference>
<evidence type="ECO:0000313" key="10">
    <source>
        <dbReference type="EnsemblMetazoa" id="G20682.8:cds"/>
    </source>
</evidence>
<dbReference type="PANTHER" id="PTHR10157:SF23">
    <property type="entry name" value="MOXD1 HOMOLOG 1"/>
    <property type="match status" value="1"/>
</dbReference>
<evidence type="ECO:0000313" key="11">
    <source>
        <dbReference type="Proteomes" id="UP000005408"/>
    </source>
</evidence>
<feature type="signal peptide" evidence="7">
    <location>
        <begin position="1"/>
        <end position="20"/>
    </location>
</feature>
<dbReference type="InterPro" id="IPR000323">
    <property type="entry name" value="Cu2_ascorb_mOase_N"/>
</dbReference>
<keyword evidence="3" id="KW-0186">Copper</keyword>
<evidence type="ECO:0000259" key="9">
    <source>
        <dbReference type="Pfam" id="PF03712"/>
    </source>
</evidence>